<reference evidence="2 3" key="1">
    <citation type="submission" date="2023-07" db="EMBL/GenBank/DDBJ databases">
        <title>Sorghum-associated microbial communities from plants grown in Nebraska, USA.</title>
        <authorList>
            <person name="Schachtman D."/>
        </authorList>
    </citation>
    <scope>NUCLEOTIDE SEQUENCE [LARGE SCALE GENOMIC DNA]</scope>
    <source>
        <strain evidence="2 3">584</strain>
    </source>
</reference>
<accession>A0ABU1JV04</accession>
<organism evidence="2 3">
    <name type="scientific">Inquilinus ginsengisoli</name>
    <dbReference type="NCBI Taxonomy" id="363840"/>
    <lineage>
        <taxon>Bacteria</taxon>
        <taxon>Pseudomonadati</taxon>
        <taxon>Pseudomonadota</taxon>
        <taxon>Alphaproteobacteria</taxon>
        <taxon>Rhodospirillales</taxon>
        <taxon>Rhodospirillaceae</taxon>
        <taxon>Inquilinus</taxon>
    </lineage>
</organism>
<dbReference type="Proteomes" id="UP001262410">
    <property type="component" value="Unassembled WGS sequence"/>
</dbReference>
<evidence type="ECO:0000313" key="2">
    <source>
        <dbReference type="EMBL" id="MDR6292447.1"/>
    </source>
</evidence>
<evidence type="ECO:0000313" key="3">
    <source>
        <dbReference type="Proteomes" id="UP001262410"/>
    </source>
</evidence>
<sequence length="220" mass="24530">MDMTQSDSGEIRPTDPDLKWTGWALDRLREAVEIDSRTKRMTADQQSRGSAEPETPDYALMQSRLSRSIRLSIAMTERIRADYLARRDGREESGEQERRQKRREQAVDSAAAAMAQPGDVEDADTMRSMVRETLAEDEVLDAQIDMLSPQDFVRAVCRKIGRPPDPAWLPQGWDDGVEATAVEVSPAGIAGRRSAEAWPRPPDEPAAGRALPKPWTPDSS</sequence>
<feature type="region of interest" description="Disordered" evidence="1">
    <location>
        <begin position="34"/>
        <end position="60"/>
    </location>
</feature>
<name>A0ABU1JV04_9PROT</name>
<keyword evidence="3" id="KW-1185">Reference proteome</keyword>
<feature type="region of interest" description="Disordered" evidence="1">
    <location>
        <begin position="182"/>
        <end position="220"/>
    </location>
</feature>
<proteinExistence type="predicted"/>
<comment type="caution">
    <text evidence="2">The sequence shown here is derived from an EMBL/GenBank/DDBJ whole genome shotgun (WGS) entry which is preliminary data.</text>
</comment>
<feature type="compositionally biased region" description="Basic and acidic residues" evidence="1">
    <location>
        <begin position="87"/>
        <end position="106"/>
    </location>
</feature>
<protein>
    <submittedName>
        <fullName evidence="2">Uncharacterized protein</fullName>
    </submittedName>
</protein>
<evidence type="ECO:0000256" key="1">
    <source>
        <dbReference type="SAM" id="MobiDB-lite"/>
    </source>
</evidence>
<dbReference type="EMBL" id="JAVDPW010000009">
    <property type="protein sequence ID" value="MDR6292447.1"/>
    <property type="molecule type" value="Genomic_DNA"/>
</dbReference>
<dbReference type="RefSeq" id="WP_309798556.1">
    <property type="nucleotide sequence ID" value="NZ_JAVDPW010000009.1"/>
</dbReference>
<feature type="region of interest" description="Disordered" evidence="1">
    <location>
        <begin position="87"/>
        <end position="123"/>
    </location>
</feature>
<gene>
    <name evidence="2" type="ORF">E9232_004987</name>
</gene>